<dbReference type="PANTHER" id="PTHR33116">
    <property type="entry name" value="REVERSE TRANSCRIPTASE ZINC-BINDING DOMAIN-CONTAINING PROTEIN-RELATED-RELATED"/>
    <property type="match status" value="1"/>
</dbReference>
<sequence length="99" mass="11483">MLGIRLENKHEIYFGLPTTTFRSKRALFVVLKDRIWRSIQGWHEKTLSQAGKVVLIQARVHAIPSYGMSCFQLPKTLLQEFQSLTANFFGHDGDQRKIH</sequence>
<proteinExistence type="predicted"/>
<organism evidence="1">
    <name type="scientific">Sesamum radiatum</name>
    <name type="common">Black benniseed</name>
    <dbReference type="NCBI Taxonomy" id="300843"/>
    <lineage>
        <taxon>Eukaryota</taxon>
        <taxon>Viridiplantae</taxon>
        <taxon>Streptophyta</taxon>
        <taxon>Embryophyta</taxon>
        <taxon>Tracheophyta</taxon>
        <taxon>Spermatophyta</taxon>
        <taxon>Magnoliopsida</taxon>
        <taxon>eudicotyledons</taxon>
        <taxon>Gunneridae</taxon>
        <taxon>Pentapetalae</taxon>
        <taxon>asterids</taxon>
        <taxon>lamiids</taxon>
        <taxon>Lamiales</taxon>
        <taxon>Pedaliaceae</taxon>
        <taxon>Sesamum</taxon>
    </lineage>
</organism>
<dbReference type="AlphaFoldDB" id="A0AAW2K8Y1"/>
<evidence type="ECO:0000313" key="1">
    <source>
        <dbReference type="EMBL" id="KAL0302976.1"/>
    </source>
</evidence>
<reference evidence="1" key="2">
    <citation type="journal article" date="2024" name="Plant">
        <title>Genomic evolution and insights into agronomic trait innovations of Sesamum species.</title>
        <authorList>
            <person name="Miao H."/>
            <person name="Wang L."/>
            <person name="Qu L."/>
            <person name="Liu H."/>
            <person name="Sun Y."/>
            <person name="Le M."/>
            <person name="Wang Q."/>
            <person name="Wei S."/>
            <person name="Zheng Y."/>
            <person name="Lin W."/>
            <person name="Duan Y."/>
            <person name="Cao H."/>
            <person name="Xiong S."/>
            <person name="Wang X."/>
            <person name="Wei L."/>
            <person name="Li C."/>
            <person name="Ma Q."/>
            <person name="Ju M."/>
            <person name="Zhao R."/>
            <person name="Li G."/>
            <person name="Mu C."/>
            <person name="Tian Q."/>
            <person name="Mei H."/>
            <person name="Zhang T."/>
            <person name="Gao T."/>
            <person name="Zhang H."/>
        </authorList>
    </citation>
    <scope>NUCLEOTIDE SEQUENCE</scope>
    <source>
        <strain evidence="1">G02</strain>
    </source>
</reference>
<name>A0AAW2K8Y1_SESRA</name>
<comment type="caution">
    <text evidence="1">The sequence shown here is derived from an EMBL/GenBank/DDBJ whole genome shotgun (WGS) entry which is preliminary data.</text>
</comment>
<accession>A0AAW2K8Y1</accession>
<dbReference type="PANTHER" id="PTHR33116:SF86">
    <property type="entry name" value="REVERSE TRANSCRIPTASE DOMAIN-CONTAINING PROTEIN"/>
    <property type="match status" value="1"/>
</dbReference>
<gene>
    <name evidence="1" type="ORF">Sradi_6165700</name>
</gene>
<dbReference type="EMBL" id="JACGWJ010000029">
    <property type="protein sequence ID" value="KAL0302976.1"/>
    <property type="molecule type" value="Genomic_DNA"/>
</dbReference>
<reference evidence="1" key="1">
    <citation type="submission" date="2020-06" db="EMBL/GenBank/DDBJ databases">
        <authorList>
            <person name="Li T."/>
            <person name="Hu X."/>
            <person name="Zhang T."/>
            <person name="Song X."/>
            <person name="Zhang H."/>
            <person name="Dai N."/>
            <person name="Sheng W."/>
            <person name="Hou X."/>
            <person name="Wei L."/>
        </authorList>
    </citation>
    <scope>NUCLEOTIDE SEQUENCE</scope>
    <source>
        <strain evidence="1">G02</strain>
        <tissue evidence="1">Leaf</tissue>
    </source>
</reference>
<protein>
    <submittedName>
        <fullName evidence="1">Uncharacterized protein</fullName>
    </submittedName>
</protein>